<evidence type="ECO:0000313" key="10">
    <source>
        <dbReference type="Proteomes" id="UP000030437"/>
    </source>
</evidence>
<dbReference type="Gene3D" id="3.30.200.20">
    <property type="entry name" value="Phosphorylase Kinase, domain 1"/>
    <property type="match status" value="1"/>
</dbReference>
<dbReference type="GO" id="GO:0004639">
    <property type="term" value="F:phosphoribosylaminoimidazolesuccinocarboxamide synthase activity"/>
    <property type="evidence" value="ECO:0007669"/>
    <property type="project" value="UniProtKB-EC"/>
</dbReference>
<dbReference type="PANTHER" id="PTHR43599">
    <property type="entry name" value="MULTIFUNCTIONAL PROTEIN ADE2"/>
    <property type="match status" value="1"/>
</dbReference>
<evidence type="ECO:0000256" key="5">
    <source>
        <dbReference type="ARBA" id="ARBA00022755"/>
    </source>
</evidence>
<evidence type="ECO:0000256" key="1">
    <source>
        <dbReference type="ARBA" id="ARBA00004672"/>
    </source>
</evidence>
<sequence>MELIYKGKTKNVFKLEDGHYLLQFKDDVTGENGVFDPGANSVGLTIDGAGLAGLKLTSFFYSKLNEQGIPTHYVDANFSDATMTVKPATVFGKGLEVICRFKAVGSFLRRYGAYVQEGQELDSFVEVTIKDDERLDPPISADALHMLSILSLEEYAILKERTIEISKFVAGELEKKGLTLYDIKLEFGRDAKTNEILLIDEISGGNMRAYKGNTYIEPLELEKIILAD</sequence>
<dbReference type="OrthoDB" id="9801549at2"/>
<protein>
    <recommendedName>
        <fullName evidence="2">phosphoribosylaminoimidazolesuccinocarboxamide synthase</fullName>
        <ecNumber evidence="2">6.3.2.6</ecNumber>
    </recommendedName>
</protein>
<dbReference type="InterPro" id="IPR050089">
    <property type="entry name" value="SAICAR_synthetase"/>
</dbReference>
<proteinExistence type="predicted"/>
<dbReference type="UniPathway" id="UPA00074">
    <property type="reaction ID" value="UER00131"/>
</dbReference>
<dbReference type="Gene3D" id="3.30.470.20">
    <property type="entry name" value="ATP-grasp fold, B domain"/>
    <property type="match status" value="1"/>
</dbReference>
<dbReference type="SUPFAM" id="SSF56104">
    <property type="entry name" value="SAICAR synthase-like"/>
    <property type="match status" value="1"/>
</dbReference>
<dbReference type="EC" id="6.3.2.6" evidence="2"/>
<dbReference type="Proteomes" id="UP000030437">
    <property type="component" value="Unassembled WGS sequence"/>
</dbReference>
<name>A0A0A3IAE9_9BACI</name>
<comment type="pathway">
    <text evidence="1">Purine metabolism; IMP biosynthesis via de novo pathway; 5-amino-1-(5-phospho-D-ribosyl)imidazole-4-carboxamide from 5-amino-1-(5-phospho-D-ribosyl)imidazole-4-carboxylate: step 1/2.</text>
</comment>
<evidence type="ECO:0000256" key="3">
    <source>
        <dbReference type="ARBA" id="ARBA00022598"/>
    </source>
</evidence>
<feature type="domain" description="SAICAR synthetase/ADE2 N-terminal" evidence="8">
    <location>
        <begin position="4"/>
        <end position="215"/>
    </location>
</feature>
<evidence type="ECO:0000256" key="2">
    <source>
        <dbReference type="ARBA" id="ARBA00012217"/>
    </source>
</evidence>
<evidence type="ECO:0000256" key="4">
    <source>
        <dbReference type="ARBA" id="ARBA00022741"/>
    </source>
</evidence>
<comment type="caution">
    <text evidence="9">The sequence shown here is derived from an EMBL/GenBank/DDBJ whole genome shotgun (WGS) entry which is preliminary data.</text>
</comment>
<dbReference type="eggNOG" id="COG0152">
    <property type="taxonomic scope" value="Bacteria"/>
</dbReference>
<evidence type="ECO:0000256" key="6">
    <source>
        <dbReference type="ARBA" id="ARBA00022840"/>
    </source>
</evidence>
<organism evidence="9 10">
    <name type="scientific">Lysinibacillus odysseyi 34hs-1 = NBRC 100172</name>
    <dbReference type="NCBI Taxonomy" id="1220589"/>
    <lineage>
        <taxon>Bacteria</taxon>
        <taxon>Bacillati</taxon>
        <taxon>Bacillota</taxon>
        <taxon>Bacilli</taxon>
        <taxon>Bacillales</taxon>
        <taxon>Bacillaceae</taxon>
        <taxon>Lysinibacillus</taxon>
    </lineage>
</organism>
<dbReference type="InterPro" id="IPR028923">
    <property type="entry name" value="SAICAR_synt/ADE2_N"/>
</dbReference>
<accession>A0A0A3IAE9</accession>
<evidence type="ECO:0000256" key="7">
    <source>
        <dbReference type="ARBA" id="ARBA00048475"/>
    </source>
</evidence>
<comment type="catalytic activity">
    <reaction evidence="7">
        <text>5-amino-1-(5-phospho-D-ribosyl)imidazole-4-carboxylate + L-aspartate + ATP = (2S)-2-[5-amino-1-(5-phospho-beta-D-ribosyl)imidazole-4-carboxamido]succinate + ADP + phosphate + 2 H(+)</text>
        <dbReference type="Rhea" id="RHEA:22628"/>
        <dbReference type="ChEBI" id="CHEBI:15378"/>
        <dbReference type="ChEBI" id="CHEBI:29991"/>
        <dbReference type="ChEBI" id="CHEBI:30616"/>
        <dbReference type="ChEBI" id="CHEBI:43474"/>
        <dbReference type="ChEBI" id="CHEBI:58443"/>
        <dbReference type="ChEBI" id="CHEBI:77657"/>
        <dbReference type="ChEBI" id="CHEBI:456216"/>
        <dbReference type="EC" id="6.3.2.6"/>
    </reaction>
</comment>
<dbReference type="RefSeq" id="WP_036158438.1">
    <property type="nucleotide sequence ID" value="NZ_AVCX01000001.1"/>
</dbReference>
<keyword evidence="3" id="KW-0436">Ligase</keyword>
<keyword evidence="10" id="KW-1185">Reference proteome</keyword>
<reference evidence="9 10" key="1">
    <citation type="submission" date="2014-02" db="EMBL/GenBank/DDBJ databases">
        <title>Draft genome sequence of Lysinibacillus odysseyi NBRC 100172.</title>
        <authorList>
            <person name="Zhang F."/>
            <person name="Wang G."/>
            <person name="Zhang L."/>
        </authorList>
    </citation>
    <scope>NUCLEOTIDE SEQUENCE [LARGE SCALE GENOMIC DNA]</scope>
    <source>
        <strain evidence="9 10">NBRC 100172</strain>
    </source>
</reference>
<dbReference type="Pfam" id="PF01259">
    <property type="entry name" value="SAICAR_synt"/>
    <property type="match status" value="1"/>
</dbReference>
<gene>
    <name evidence="9" type="ORF">CD32_20405</name>
</gene>
<evidence type="ECO:0000259" key="8">
    <source>
        <dbReference type="Pfam" id="PF01259"/>
    </source>
</evidence>
<dbReference type="STRING" id="1220589.CD32_20405"/>
<dbReference type="GO" id="GO:0006189">
    <property type="term" value="P:'de novo' IMP biosynthetic process"/>
    <property type="evidence" value="ECO:0007669"/>
    <property type="project" value="UniProtKB-UniPathway"/>
</dbReference>
<dbReference type="PANTHER" id="PTHR43599:SF3">
    <property type="entry name" value="SI:DKEY-6E2.2"/>
    <property type="match status" value="1"/>
</dbReference>
<dbReference type="GO" id="GO:0005524">
    <property type="term" value="F:ATP binding"/>
    <property type="evidence" value="ECO:0007669"/>
    <property type="project" value="UniProtKB-KW"/>
</dbReference>
<keyword evidence="5" id="KW-0658">Purine biosynthesis</keyword>
<keyword evidence="6" id="KW-0067">ATP-binding</keyword>
<dbReference type="EMBL" id="JPVP01000060">
    <property type="protein sequence ID" value="KGR81709.1"/>
    <property type="molecule type" value="Genomic_DNA"/>
</dbReference>
<dbReference type="AlphaFoldDB" id="A0A0A3IAE9"/>
<evidence type="ECO:0000313" key="9">
    <source>
        <dbReference type="EMBL" id="KGR81709.1"/>
    </source>
</evidence>
<keyword evidence="4" id="KW-0547">Nucleotide-binding</keyword>